<organism evidence="1 2">
    <name type="scientific">Parazoarcus communis SWub3 = DSM 12120</name>
    <dbReference type="NCBI Taxonomy" id="1121029"/>
    <lineage>
        <taxon>Bacteria</taxon>
        <taxon>Pseudomonadati</taxon>
        <taxon>Pseudomonadota</taxon>
        <taxon>Betaproteobacteria</taxon>
        <taxon>Rhodocyclales</taxon>
        <taxon>Zoogloeaceae</taxon>
        <taxon>Parazoarcus</taxon>
    </lineage>
</organism>
<accession>A0A323UX62</accession>
<comment type="caution">
    <text evidence="1">The sequence shown here is derived from an EMBL/GenBank/DDBJ whole genome shotgun (WGS) entry which is preliminary data.</text>
</comment>
<reference evidence="1 2" key="1">
    <citation type="submission" date="2018-06" db="EMBL/GenBank/DDBJ databases">
        <title>Azoarcus communis strain SWub3 genome.</title>
        <authorList>
            <person name="Zorraquino Salvo V."/>
            <person name="Toubiana D."/>
            <person name="Blumwald E."/>
        </authorList>
    </citation>
    <scope>NUCLEOTIDE SEQUENCE [LARGE SCALE GENOMIC DNA]</scope>
    <source>
        <strain evidence="1 2">SWub3</strain>
    </source>
</reference>
<protein>
    <submittedName>
        <fullName evidence="1">YkgJ family cysteine cluster protein</fullName>
    </submittedName>
</protein>
<evidence type="ECO:0000313" key="1">
    <source>
        <dbReference type="EMBL" id="PZA16523.1"/>
    </source>
</evidence>
<evidence type="ECO:0000313" key="2">
    <source>
        <dbReference type="Proteomes" id="UP000248259"/>
    </source>
</evidence>
<dbReference type="InterPro" id="IPR005358">
    <property type="entry name" value="Puta_zinc/iron-chelating_dom"/>
</dbReference>
<keyword evidence="2" id="KW-1185">Reference proteome</keyword>
<dbReference type="Proteomes" id="UP000248259">
    <property type="component" value="Unassembled WGS sequence"/>
</dbReference>
<dbReference type="EMBL" id="QKOE01000006">
    <property type="protein sequence ID" value="PZA16523.1"/>
    <property type="molecule type" value="Genomic_DNA"/>
</dbReference>
<proteinExistence type="predicted"/>
<gene>
    <name evidence="1" type="ORF">DNK49_10340</name>
</gene>
<dbReference type="OrthoDB" id="9806610at2"/>
<dbReference type="RefSeq" id="WP_110524284.1">
    <property type="nucleotide sequence ID" value="NZ_QKOE01000006.1"/>
</dbReference>
<sequence>MSALVQLHRDIDDRVASIRDGHPDWPCAKGCASCCHQLANVPQLSEAEWALLREGLAALPAVQLQQIRAGVAALALQTEKPYRCPMLDVPSGACRVYLQRPVACRSYGFYVQRALGLYCDEIRQGVDQGGLDDVVWGNHDAVDQQVRALGVCRPLTDWFERWPG</sequence>
<dbReference type="Pfam" id="PF03692">
    <property type="entry name" value="CxxCxxCC"/>
    <property type="match status" value="1"/>
</dbReference>
<name>A0A323UX62_9RHOO</name>
<dbReference type="AlphaFoldDB" id="A0A323UX62"/>